<dbReference type="EMBL" id="CAMXCT030000557">
    <property type="protein sequence ID" value="CAL4767762.1"/>
    <property type="molecule type" value="Genomic_DNA"/>
</dbReference>
<evidence type="ECO:0000313" key="1">
    <source>
        <dbReference type="EMBL" id="CAI3980450.1"/>
    </source>
</evidence>
<evidence type="ECO:0000313" key="2">
    <source>
        <dbReference type="EMBL" id="CAL4767762.1"/>
    </source>
</evidence>
<comment type="caution">
    <text evidence="1">The sequence shown here is derived from an EMBL/GenBank/DDBJ whole genome shotgun (WGS) entry which is preliminary data.</text>
</comment>
<evidence type="ECO:0000313" key="3">
    <source>
        <dbReference type="Proteomes" id="UP001152797"/>
    </source>
</evidence>
<proteinExistence type="predicted"/>
<dbReference type="Proteomes" id="UP001152797">
    <property type="component" value="Unassembled WGS sequence"/>
</dbReference>
<dbReference type="EMBL" id="CAMXCT020000557">
    <property type="protein sequence ID" value="CAL1133825.1"/>
    <property type="molecule type" value="Genomic_DNA"/>
</dbReference>
<organism evidence="1">
    <name type="scientific">Cladocopium goreaui</name>
    <dbReference type="NCBI Taxonomy" id="2562237"/>
    <lineage>
        <taxon>Eukaryota</taxon>
        <taxon>Sar</taxon>
        <taxon>Alveolata</taxon>
        <taxon>Dinophyceae</taxon>
        <taxon>Suessiales</taxon>
        <taxon>Symbiodiniaceae</taxon>
        <taxon>Cladocopium</taxon>
    </lineage>
</organism>
<reference evidence="2 3" key="2">
    <citation type="submission" date="2024-05" db="EMBL/GenBank/DDBJ databases">
        <authorList>
            <person name="Chen Y."/>
            <person name="Shah S."/>
            <person name="Dougan E. K."/>
            <person name="Thang M."/>
            <person name="Chan C."/>
        </authorList>
    </citation>
    <scope>NUCLEOTIDE SEQUENCE [LARGE SCALE GENOMIC DNA]</scope>
</reference>
<reference evidence="1" key="1">
    <citation type="submission" date="2022-10" db="EMBL/GenBank/DDBJ databases">
        <authorList>
            <person name="Chen Y."/>
            <person name="Dougan E. K."/>
            <person name="Chan C."/>
            <person name="Rhodes N."/>
            <person name="Thang M."/>
        </authorList>
    </citation>
    <scope>NUCLEOTIDE SEQUENCE</scope>
</reference>
<dbReference type="AlphaFoldDB" id="A0A9P1FN51"/>
<sequence>MPRNRFQKFSCWLKLPNMTEWQFAFQMWDGVLPDPWDYEHLRVPPEMRNDVFLERDIPGIIRRVHAKAARHYSMAVQFWQDLQDCFALCYQPYQPLLREEELQT</sequence>
<keyword evidence="3" id="KW-1185">Reference proteome</keyword>
<name>A0A9P1FN51_9DINO</name>
<accession>A0A9P1FN51</accession>
<protein>
    <submittedName>
        <fullName evidence="1">Uncharacterized protein</fullName>
    </submittedName>
</protein>
<dbReference type="EMBL" id="CAMXCT010000557">
    <property type="protein sequence ID" value="CAI3980450.1"/>
    <property type="molecule type" value="Genomic_DNA"/>
</dbReference>
<gene>
    <name evidence="1" type="ORF">C1SCF055_LOCUS8319</name>
</gene>